<evidence type="ECO:0000313" key="12">
    <source>
        <dbReference type="Proteomes" id="UP000041254"/>
    </source>
</evidence>
<proteinExistence type="predicted"/>
<comment type="subcellular location">
    <subcellularLocation>
        <location evidence="1">Membrane</location>
        <topology evidence="1">Single-pass membrane protein</topology>
    </subcellularLocation>
</comment>
<keyword evidence="4" id="KW-0653">Protein transport</keyword>
<dbReference type="VEuPathDB" id="CryptoDB:Vbra_22801"/>
<keyword evidence="7 9" id="KW-0472">Membrane</keyword>
<evidence type="ECO:0000256" key="7">
    <source>
        <dbReference type="ARBA" id="ARBA00023136"/>
    </source>
</evidence>
<evidence type="ECO:0000256" key="3">
    <source>
        <dbReference type="ARBA" id="ARBA00022692"/>
    </source>
</evidence>
<dbReference type="AlphaFoldDB" id="A0A0G4GLX5"/>
<keyword evidence="6" id="KW-0811">Translocation</keyword>
<feature type="signal peptide" evidence="10">
    <location>
        <begin position="1"/>
        <end position="26"/>
    </location>
</feature>
<protein>
    <recommendedName>
        <fullName evidence="13">Sec-independent protein translocase protein TatA</fullName>
    </recommendedName>
</protein>
<keyword evidence="12" id="KW-1185">Reference proteome</keyword>
<evidence type="ECO:0000256" key="6">
    <source>
        <dbReference type="ARBA" id="ARBA00023010"/>
    </source>
</evidence>
<gene>
    <name evidence="11" type="ORF">Vbra_22801</name>
</gene>
<sequence>MASCSNMVWICVTWICLLLIAAPVRCFVPPASVQSLRRSGASRTPHIRPHPSPLLPPAIDAPLSDELTRRTDGSPLTVRHAGFFGLGPTEIVVIVVAAGLLLGPEKVGKFARDLGKIAGELKEVPKEFQQGISDGENVEEMRKEKVQQKEAWRQQLAEMKNEGQPQQQAASTTATDAAKPPSSAPAPSSPPSQQPVAAEKVPSEQQKTA</sequence>
<keyword evidence="5 9" id="KW-1133">Transmembrane helix</keyword>
<evidence type="ECO:0000256" key="4">
    <source>
        <dbReference type="ARBA" id="ARBA00022927"/>
    </source>
</evidence>
<feature type="chain" id="PRO_5005190889" description="Sec-independent protein translocase protein TatA" evidence="10">
    <location>
        <begin position="27"/>
        <end position="209"/>
    </location>
</feature>
<feature type="compositionally biased region" description="Low complexity" evidence="8">
    <location>
        <begin position="164"/>
        <end position="181"/>
    </location>
</feature>
<dbReference type="GO" id="GO:0016020">
    <property type="term" value="C:membrane"/>
    <property type="evidence" value="ECO:0007669"/>
    <property type="project" value="UniProtKB-SubCell"/>
</dbReference>
<feature type="region of interest" description="Disordered" evidence="8">
    <location>
        <begin position="133"/>
        <end position="209"/>
    </location>
</feature>
<evidence type="ECO:0000256" key="2">
    <source>
        <dbReference type="ARBA" id="ARBA00022448"/>
    </source>
</evidence>
<evidence type="ECO:0000256" key="9">
    <source>
        <dbReference type="SAM" id="Phobius"/>
    </source>
</evidence>
<feature type="transmembrane region" description="Helical" evidence="9">
    <location>
        <begin position="81"/>
        <end position="102"/>
    </location>
</feature>
<dbReference type="OrthoDB" id="1923722at2759"/>
<reference evidence="11 12" key="1">
    <citation type="submission" date="2014-11" db="EMBL/GenBank/DDBJ databases">
        <authorList>
            <person name="Zhu J."/>
            <person name="Qi W."/>
            <person name="Song R."/>
        </authorList>
    </citation>
    <scope>NUCLEOTIDE SEQUENCE [LARGE SCALE GENOMIC DNA]</scope>
</reference>
<name>A0A0G4GLX5_VITBC</name>
<dbReference type="InParanoid" id="A0A0G4GLX5"/>
<feature type="compositionally biased region" description="Basic and acidic residues" evidence="8">
    <location>
        <begin position="139"/>
        <end position="152"/>
    </location>
</feature>
<dbReference type="GO" id="GO:0015031">
    <property type="term" value="P:protein transport"/>
    <property type="evidence" value="ECO:0007669"/>
    <property type="project" value="UniProtKB-KW"/>
</dbReference>
<evidence type="ECO:0008006" key="13">
    <source>
        <dbReference type="Google" id="ProtNLM"/>
    </source>
</evidence>
<dbReference type="Proteomes" id="UP000041254">
    <property type="component" value="Unassembled WGS sequence"/>
</dbReference>
<dbReference type="InterPro" id="IPR003369">
    <property type="entry name" value="TatA/B/E"/>
</dbReference>
<keyword evidence="10" id="KW-0732">Signal</keyword>
<evidence type="ECO:0000256" key="8">
    <source>
        <dbReference type="SAM" id="MobiDB-lite"/>
    </source>
</evidence>
<evidence type="ECO:0000313" key="11">
    <source>
        <dbReference type="EMBL" id="CEM31116.1"/>
    </source>
</evidence>
<keyword evidence="2" id="KW-0813">Transport</keyword>
<feature type="compositionally biased region" description="Pro residues" evidence="8">
    <location>
        <begin position="182"/>
        <end position="193"/>
    </location>
</feature>
<dbReference type="PANTHER" id="PTHR33162">
    <property type="entry name" value="SEC-INDEPENDENT PROTEIN TRANSLOCASE PROTEIN TATA, CHLOROPLASTIC"/>
    <property type="match status" value="1"/>
</dbReference>
<accession>A0A0G4GLX5</accession>
<evidence type="ECO:0000256" key="10">
    <source>
        <dbReference type="SAM" id="SignalP"/>
    </source>
</evidence>
<dbReference type="PANTHER" id="PTHR33162:SF1">
    <property type="entry name" value="SEC-INDEPENDENT PROTEIN TRANSLOCASE PROTEIN TATA, CHLOROPLASTIC"/>
    <property type="match status" value="1"/>
</dbReference>
<evidence type="ECO:0000256" key="1">
    <source>
        <dbReference type="ARBA" id="ARBA00004167"/>
    </source>
</evidence>
<dbReference type="EMBL" id="CDMY01000713">
    <property type="protein sequence ID" value="CEM31116.1"/>
    <property type="molecule type" value="Genomic_DNA"/>
</dbReference>
<dbReference type="Pfam" id="PF02416">
    <property type="entry name" value="TatA_B_E"/>
    <property type="match status" value="1"/>
</dbReference>
<evidence type="ECO:0000256" key="5">
    <source>
        <dbReference type="ARBA" id="ARBA00022989"/>
    </source>
</evidence>
<keyword evidence="3 9" id="KW-0812">Transmembrane</keyword>
<organism evidence="11 12">
    <name type="scientific">Vitrella brassicaformis (strain CCMP3155)</name>
    <dbReference type="NCBI Taxonomy" id="1169540"/>
    <lineage>
        <taxon>Eukaryota</taxon>
        <taxon>Sar</taxon>
        <taxon>Alveolata</taxon>
        <taxon>Colpodellida</taxon>
        <taxon>Vitrellaceae</taxon>
        <taxon>Vitrella</taxon>
    </lineage>
</organism>
<dbReference type="Gene3D" id="1.20.5.3310">
    <property type="match status" value="1"/>
</dbReference>